<protein>
    <submittedName>
        <fullName evidence="3">RNA-binding protein 19</fullName>
    </submittedName>
</protein>
<gene>
    <name evidence="3" type="ORF">SUZIE_206590</name>
</gene>
<dbReference type="GO" id="GO:0003723">
    <property type="term" value="F:RNA binding"/>
    <property type="evidence" value="ECO:0007669"/>
    <property type="project" value="UniProtKB-UniRule"/>
</dbReference>
<evidence type="ECO:0000313" key="3">
    <source>
        <dbReference type="EMBL" id="MBZ3890162.1"/>
    </source>
</evidence>
<sequence length="183" mass="20548">MKEERFRQLLATFGMLTYCSFKFTKDGKFRKFGFMGFKSEEEAQTSLSHFNKSFIDSSWITDDKKRKVPSELEKETKGSVAVCLAPGETQLVQEVQRFLLHNGVSLDSFSQATAEQSKTVILTKNLPTGTLAAELRETFSHFWSLGRVLLPKGSITAIIVEFLEPLDAHRSTLAYSKVGLPQG</sequence>
<dbReference type="Gene3D" id="3.30.70.330">
    <property type="match status" value="2"/>
</dbReference>
<name>A0AA41TBB6_SCICA</name>
<evidence type="ECO:0000256" key="1">
    <source>
        <dbReference type="PROSITE-ProRule" id="PRU00176"/>
    </source>
</evidence>
<organism evidence="3 4">
    <name type="scientific">Sciurus carolinensis</name>
    <name type="common">Eastern gray squirrel</name>
    <dbReference type="NCBI Taxonomy" id="30640"/>
    <lineage>
        <taxon>Eukaryota</taxon>
        <taxon>Metazoa</taxon>
        <taxon>Chordata</taxon>
        <taxon>Craniata</taxon>
        <taxon>Vertebrata</taxon>
        <taxon>Euteleostomi</taxon>
        <taxon>Mammalia</taxon>
        <taxon>Eutheria</taxon>
        <taxon>Euarchontoglires</taxon>
        <taxon>Glires</taxon>
        <taxon>Rodentia</taxon>
        <taxon>Sciuromorpha</taxon>
        <taxon>Sciuridae</taxon>
        <taxon>Sciurinae</taxon>
        <taxon>Sciurini</taxon>
        <taxon>Sciurus</taxon>
    </lineage>
</organism>
<feature type="domain" description="RRM" evidence="2">
    <location>
        <begin position="1"/>
        <end position="75"/>
    </location>
</feature>
<keyword evidence="4" id="KW-1185">Reference proteome</keyword>
<dbReference type="InterPro" id="IPR035979">
    <property type="entry name" value="RBD_domain_sf"/>
</dbReference>
<dbReference type="Proteomes" id="UP001166674">
    <property type="component" value="Unassembled WGS sequence"/>
</dbReference>
<dbReference type="InterPro" id="IPR000504">
    <property type="entry name" value="RRM_dom"/>
</dbReference>
<dbReference type="EMBL" id="JAATJV010438079">
    <property type="protein sequence ID" value="MBZ3890162.1"/>
    <property type="molecule type" value="Genomic_DNA"/>
</dbReference>
<evidence type="ECO:0000259" key="2">
    <source>
        <dbReference type="PROSITE" id="PS50102"/>
    </source>
</evidence>
<reference evidence="3" key="1">
    <citation type="submission" date="2020-03" db="EMBL/GenBank/DDBJ databases">
        <title>Studies in the Genomics of Life Span.</title>
        <authorList>
            <person name="Glass D."/>
        </authorList>
    </citation>
    <scope>NUCLEOTIDE SEQUENCE</scope>
    <source>
        <strain evidence="3">SUZIE</strain>
        <tissue evidence="3">Muscle</tissue>
    </source>
</reference>
<dbReference type="Pfam" id="PF00076">
    <property type="entry name" value="RRM_1"/>
    <property type="match status" value="1"/>
</dbReference>
<evidence type="ECO:0000313" key="4">
    <source>
        <dbReference type="Proteomes" id="UP001166674"/>
    </source>
</evidence>
<dbReference type="PROSITE" id="PS50102">
    <property type="entry name" value="RRM"/>
    <property type="match status" value="1"/>
</dbReference>
<dbReference type="SUPFAM" id="SSF54928">
    <property type="entry name" value="RNA-binding domain, RBD"/>
    <property type="match status" value="1"/>
</dbReference>
<comment type="caution">
    <text evidence="3">The sequence shown here is derived from an EMBL/GenBank/DDBJ whole genome shotgun (WGS) entry which is preliminary data.</text>
</comment>
<dbReference type="InterPro" id="IPR012677">
    <property type="entry name" value="Nucleotide-bd_a/b_plait_sf"/>
</dbReference>
<proteinExistence type="predicted"/>
<dbReference type="AlphaFoldDB" id="A0AA41TBB6"/>
<accession>A0AA41TBB6</accession>
<keyword evidence="1" id="KW-0694">RNA-binding</keyword>